<keyword evidence="1" id="KW-0472">Membrane</keyword>
<evidence type="ECO:0000313" key="2">
    <source>
        <dbReference type="EnsemblMetazoa" id="AFAF014191-PA"/>
    </source>
</evidence>
<dbReference type="EnsemblMetazoa" id="AFAF014191-RA">
    <property type="protein sequence ID" value="AFAF014191-PA"/>
    <property type="gene ID" value="AFAF014191"/>
</dbReference>
<dbReference type="EMBL" id="AXCN02001856">
    <property type="status" value="NOT_ANNOTATED_CDS"/>
    <property type="molecule type" value="Genomic_DNA"/>
</dbReference>
<feature type="transmembrane region" description="Helical" evidence="1">
    <location>
        <begin position="402"/>
        <end position="421"/>
    </location>
</feature>
<sequence length="436" mass="51179">MWTNATVARTAMNTIILVVLFFVLLPFFFISYTTVALSRQLWLIILFRRYPWLKRTNIHGIKSFVDRSRNPEVLCVLMEVEGEIDIVELRGEFLRHITDCSSRHMRLCLPQIILPFMSCWNKYSWLKGISTAEDHIILAPTVQRGGPMKELMCLQNIAKATTNNTTLKDPLITNSKHDLPWQIVCIPLVSECSETSNECSIDKRVTSHYLLYTIDLKLLNETEKRNLKYIPPNGYLERAEPLFDNVLQKPYYVPRLWNYIVSFVHYRWNEFIYQHDPLESPDIDRKQYTGMSQLLSALFISVVYVSGNFLCAFRSIKGSPLDKLDFLKRMIEHEIDKRNLTMRTIWDTLLLSIEPVNLLKEATFLVWRIVATITLMVPWYIWRETEAFLLYLSKGTVHDDTFVGFAVECFPICYGVLLECWRMMRLLLEVTFQLNE</sequence>
<protein>
    <submittedName>
        <fullName evidence="2">Uncharacterized protein</fullName>
    </submittedName>
</protein>
<dbReference type="Proteomes" id="UP000075886">
    <property type="component" value="Unassembled WGS sequence"/>
</dbReference>
<reference evidence="2" key="2">
    <citation type="submission" date="2020-05" db="UniProtKB">
        <authorList>
            <consortium name="EnsemblMetazoa"/>
        </authorList>
    </citation>
    <scope>IDENTIFICATION</scope>
    <source>
        <strain evidence="2">FAR1</strain>
    </source>
</reference>
<accession>A0A182QPC6</accession>
<evidence type="ECO:0000313" key="3">
    <source>
        <dbReference type="Proteomes" id="UP000075886"/>
    </source>
</evidence>
<proteinExistence type="predicted"/>
<organism evidence="2 3">
    <name type="scientific">Anopheles farauti</name>
    <dbReference type="NCBI Taxonomy" id="69004"/>
    <lineage>
        <taxon>Eukaryota</taxon>
        <taxon>Metazoa</taxon>
        <taxon>Ecdysozoa</taxon>
        <taxon>Arthropoda</taxon>
        <taxon>Hexapoda</taxon>
        <taxon>Insecta</taxon>
        <taxon>Pterygota</taxon>
        <taxon>Neoptera</taxon>
        <taxon>Endopterygota</taxon>
        <taxon>Diptera</taxon>
        <taxon>Nematocera</taxon>
        <taxon>Culicoidea</taxon>
        <taxon>Culicidae</taxon>
        <taxon>Anophelinae</taxon>
        <taxon>Anopheles</taxon>
    </lineage>
</organism>
<feature type="transmembrane region" description="Helical" evidence="1">
    <location>
        <begin position="365"/>
        <end position="382"/>
    </location>
</feature>
<reference evidence="3" key="1">
    <citation type="submission" date="2014-01" db="EMBL/GenBank/DDBJ databases">
        <title>The Genome Sequence of Anopheles farauti FAR1 (V2).</title>
        <authorList>
            <consortium name="The Broad Institute Genomics Platform"/>
            <person name="Neafsey D.E."/>
            <person name="Besansky N."/>
            <person name="Howell P."/>
            <person name="Walton C."/>
            <person name="Young S.K."/>
            <person name="Zeng Q."/>
            <person name="Gargeya S."/>
            <person name="Fitzgerald M."/>
            <person name="Haas B."/>
            <person name="Abouelleil A."/>
            <person name="Allen A.W."/>
            <person name="Alvarado L."/>
            <person name="Arachchi H.M."/>
            <person name="Berlin A.M."/>
            <person name="Chapman S.B."/>
            <person name="Gainer-Dewar J."/>
            <person name="Goldberg J."/>
            <person name="Griggs A."/>
            <person name="Gujja S."/>
            <person name="Hansen M."/>
            <person name="Howarth C."/>
            <person name="Imamovic A."/>
            <person name="Ireland A."/>
            <person name="Larimer J."/>
            <person name="McCowan C."/>
            <person name="Murphy C."/>
            <person name="Pearson M."/>
            <person name="Poon T.W."/>
            <person name="Priest M."/>
            <person name="Roberts A."/>
            <person name="Saif S."/>
            <person name="Shea T."/>
            <person name="Sisk P."/>
            <person name="Sykes S."/>
            <person name="Wortman J."/>
            <person name="Nusbaum C."/>
            <person name="Birren B."/>
        </authorList>
    </citation>
    <scope>NUCLEOTIDE SEQUENCE [LARGE SCALE GENOMIC DNA]</scope>
    <source>
        <strain evidence="3">FAR1</strain>
    </source>
</reference>
<keyword evidence="1" id="KW-0812">Transmembrane</keyword>
<dbReference type="VEuPathDB" id="VectorBase:AFAF014191"/>
<name>A0A182QPC6_9DIPT</name>
<evidence type="ECO:0000256" key="1">
    <source>
        <dbReference type="SAM" id="Phobius"/>
    </source>
</evidence>
<keyword evidence="1" id="KW-1133">Transmembrane helix</keyword>
<dbReference type="AlphaFoldDB" id="A0A182QPC6"/>
<feature type="transmembrane region" description="Helical" evidence="1">
    <location>
        <begin position="294"/>
        <end position="313"/>
    </location>
</feature>
<keyword evidence="3" id="KW-1185">Reference proteome</keyword>